<gene>
    <name evidence="1" type="ORF">WDK88_09655</name>
</gene>
<accession>A0ABZ2P6C6</accession>
<dbReference type="RefSeq" id="WP_338834326.1">
    <property type="nucleotide sequence ID" value="NZ_CP147711.1"/>
</dbReference>
<dbReference type="Proteomes" id="UP001432046">
    <property type="component" value="Chromosome"/>
</dbReference>
<organism evidence="1 2">
    <name type="scientific">Bradyrhizobium septentrionale</name>
    <dbReference type="NCBI Taxonomy" id="1404411"/>
    <lineage>
        <taxon>Bacteria</taxon>
        <taxon>Pseudomonadati</taxon>
        <taxon>Pseudomonadota</taxon>
        <taxon>Alphaproteobacteria</taxon>
        <taxon>Hyphomicrobiales</taxon>
        <taxon>Nitrobacteraceae</taxon>
        <taxon>Bradyrhizobium</taxon>
    </lineage>
</organism>
<name>A0ABZ2P6C6_9BRAD</name>
<reference evidence="1" key="2">
    <citation type="submission" date="2024-03" db="EMBL/GenBank/DDBJ databases">
        <authorList>
            <person name="Bromfield E.S.P."/>
            <person name="Cloutier S."/>
        </authorList>
    </citation>
    <scope>NUCLEOTIDE SEQUENCE</scope>
    <source>
        <strain evidence="1">5S5</strain>
    </source>
</reference>
<dbReference type="EMBL" id="CP147711">
    <property type="protein sequence ID" value="WXC81831.1"/>
    <property type="molecule type" value="Genomic_DNA"/>
</dbReference>
<evidence type="ECO:0000313" key="2">
    <source>
        <dbReference type="Proteomes" id="UP001432046"/>
    </source>
</evidence>
<proteinExistence type="predicted"/>
<evidence type="ECO:0000313" key="1">
    <source>
        <dbReference type="EMBL" id="WXC81831.1"/>
    </source>
</evidence>
<protein>
    <submittedName>
        <fullName evidence="1">Uncharacterized protein</fullName>
    </submittedName>
</protein>
<reference evidence="1" key="1">
    <citation type="journal article" date="2021" name="Int. J. Syst. Evol. Microbiol.">
        <title>Bradyrhizobium septentrionale sp. nov. (sv. septentrionale) and Bradyrhizobium quebecense sp. nov. (sv. septentrionale) associated with legumes native to Canada possess rearranged symbiosis genes and numerous insertion sequences.</title>
        <authorList>
            <person name="Bromfield E.S.P."/>
            <person name="Cloutier S."/>
        </authorList>
    </citation>
    <scope>NUCLEOTIDE SEQUENCE</scope>
    <source>
        <strain evidence="1">5S5</strain>
    </source>
</reference>
<keyword evidence="2" id="KW-1185">Reference proteome</keyword>
<sequence length="136" mass="15630">MSKTQRKPILNASLPAQFRQIRMVLAREPGHPDGDDEVAYIFVAPVDTEGRIDPKLWRVDREACRVARQRPNEQDQLGYLVYHTGGAWGFHYDDDANLPDEAGYHFADERFVVGEYVSINDRGKMHTYRVTTVSHL</sequence>